<dbReference type="InterPro" id="IPR023296">
    <property type="entry name" value="Glyco_hydro_beta-prop_sf"/>
</dbReference>
<organism evidence="1 2">
    <name type="scientific">Variovorax boronicumulans</name>
    <dbReference type="NCBI Taxonomy" id="436515"/>
    <lineage>
        <taxon>Bacteria</taxon>
        <taxon>Pseudomonadati</taxon>
        <taxon>Pseudomonadota</taxon>
        <taxon>Betaproteobacteria</taxon>
        <taxon>Burkholderiales</taxon>
        <taxon>Comamonadaceae</taxon>
        <taxon>Variovorax</taxon>
    </lineage>
</organism>
<name>A0AAW8D5M8_9BURK</name>
<dbReference type="RefSeq" id="WP_307611372.1">
    <property type="nucleotide sequence ID" value="NZ_JAUSRD010000017.1"/>
</dbReference>
<accession>A0AAW8D5M8</accession>
<sequence length="311" mass="34619">MMRAQRCMSQPLIHAELDASLGNNINGPSLIRVPDWLPNPLGRYYLYFAHHQGQHIRLAYADDLMGPWTIHAPGVLPVASSSCFDHVASPDVHVDHAARRIRMYFHGVAFTAGQTDGHETQFGEAARWVGNQRSKLAISYDGLNFAAQTRVLGASYFRVFEWQGRRYALAMPGAFYREDEHGGFELGPVPFEPSFRHCAVRVNDPLLHVYFTRVGDTPERILHTTIDLRSDWASWRHGDVTTLLEPELIWEGAAMPGAPSRRGPVFELVQQLRDPAVFVDEGKAYLLYAAGGEQAIGVARLPSTISTGASL</sequence>
<evidence type="ECO:0000313" key="1">
    <source>
        <dbReference type="EMBL" id="MDP9896387.1"/>
    </source>
</evidence>
<proteinExistence type="predicted"/>
<dbReference type="SUPFAM" id="SSF75005">
    <property type="entry name" value="Arabinanase/levansucrase/invertase"/>
    <property type="match status" value="1"/>
</dbReference>
<comment type="caution">
    <text evidence="1">The sequence shown here is derived from an EMBL/GenBank/DDBJ whole genome shotgun (WGS) entry which is preliminary data.</text>
</comment>
<evidence type="ECO:0000313" key="2">
    <source>
        <dbReference type="Proteomes" id="UP001242045"/>
    </source>
</evidence>
<dbReference type="Gene3D" id="2.115.10.20">
    <property type="entry name" value="Glycosyl hydrolase domain, family 43"/>
    <property type="match status" value="1"/>
</dbReference>
<dbReference type="Proteomes" id="UP001242045">
    <property type="component" value="Unassembled WGS sequence"/>
</dbReference>
<protein>
    <submittedName>
        <fullName evidence="1">Uncharacterized protein</fullName>
    </submittedName>
</protein>
<reference evidence="1" key="1">
    <citation type="submission" date="2023-07" db="EMBL/GenBank/DDBJ databases">
        <title>Sorghum-associated microbial communities from plants grown in Nebraska, USA.</title>
        <authorList>
            <person name="Schachtman D."/>
        </authorList>
    </citation>
    <scope>NUCLEOTIDE SEQUENCE</scope>
    <source>
        <strain evidence="1">DS3754</strain>
    </source>
</reference>
<dbReference type="AlphaFoldDB" id="A0AAW8D5M8"/>
<dbReference type="EMBL" id="JAUSRD010000017">
    <property type="protein sequence ID" value="MDP9896387.1"/>
    <property type="molecule type" value="Genomic_DNA"/>
</dbReference>
<gene>
    <name evidence="1" type="ORF">J2W31_005522</name>
</gene>